<keyword evidence="1" id="KW-0418">Kinase</keyword>
<sequence length="248" mass="24764">MSEPTRRLAVLGCGEPAAAIRSAATAADAPLVDRSAADAVVAVGAAALRSAMRAAASEGSRSVPILPVGDERHAIDPDLAANRLADVVDGVRGDAAAFDGFARVEHPVLTVGGTDDDRPQFAAADVAFVTAEPARISEYGIGFPDGESVSVRADGAVVATPLGSDGYAAAAGGPVVSPGGGLSVVPVAPFTTRPDTWVASGGVRVTVERGEEPVALVIDGARSGTVEPHRGVDIEVAATVDLLSPTAE</sequence>
<evidence type="ECO:0000313" key="1">
    <source>
        <dbReference type="EMBL" id="SDE93899.1"/>
    </source>
</evidence>
<dbReference type="InterPro" id="IPR016064">
    <property type="entry name" value="NAD/diacylglycerol_kinase_sf"/>
</dbReference>
<dbReference type="EMBL" id="FNBO01000001">
    <property type="protein sequence ID" value="SDE93899.1"/>
    <property type="molecule type" value="Genomic_DNA"/>
</dbReference>
<reference evidence="1 2" key="1">
    <citation type="submission" date="2016-10" db="EMBL/GenBank/DDBJ databases">
        <authorList>
            <person name="Varghese N."/>
            <person name="Submissions S."/>
        </authorList>
    </citation>
    <scope>NUCLEOTIDE SEQUENCE [LARGE SCALE GENOMIC DNA]</scope>
    <source>
        <strain evidence="1 2">CGMCC 1.3527</strain>
    </source>
</reference>
<organism evidence="1 2">
    <name type="scientific">Halorubrum xinjiangense</name>
    <dbReference type="NCBI Taxonomy" id="261291"/>
    <lineage>
        <taxon>Archaea</taxon>
        <taxon>Methanobacteriati</taxon>
        <taxon>Methanobacteriota</taxon>
        <taxon>Stenosarchaea group</taxon>
        <taxon>Halobacteria</taxon>
        <taxon>Halobacteriales</taxon>
        <taxon>Haloferacaceae</taxon>
        <taxon>Halorubrum</taxon>
    </lineage>
</organism>
<protein>
    <submittedName>
        <fullName evidence="1">NAD+ kinase</fullName>
    </submittedName>
</protein>
<keyword evidence="2" id="KW-1185">Reference proteome</keyword>
<keyword evidence="1" id="KW-0808">Transferase</keyword>
<accession>A0A1G7H173</accession>
<dbReference type="GO" id="GO:0019674">
    <property type="term" value="P:NAD+ metabolic process"/>
    <property type="evidence" value="ECO:0007669"/>
    <property type="project" value="InterPro"/>
</dbReference>
<name>A0A1G7H173_9EURY</name>
<dbReference type="OrthoDB" id="170401at2157"/>
<dbReference type="GO" id="GO:0003951">
    <property type="term" value="F:NAD+ kinase activity"/>
    <property type="evidence" value="ECO:0007669"/>
    <property type="project" value="InterPro"/>
</dbReference>
<proteinExistence type="predicted"/>
<dbReference type="SUPFAM" id="SSF111331">
    <property type="entry name" value="NAD kinase/diacylglycerol kinase-like"/>
    <property type="match status" value="1"/>
</dbReference>
<evidence type="ECO:0000313" key="2">
    <source>
        <dbReference type="Proteomes" id="UP000324020"/>
    </source>
</evidence>
<dbReference type="Proteomes" id="UP000324020">
    <property type="component" value="Unassembled WGS sequence"/>
</dbReference>
<dbReference type="InterPro" id="IPR017437">
    <property type="entry name" value="ATP-NAD_kinase_PpnK-typ_C"/>
</dbReference>
<dbReference type="AlphaFoldDB" id="A0A1G7H173"/>
<dbReference type="Pfam" id="PF20143">
    <property type="entry name" value="NAD_kinase_C"/>
    <property type="match status" value="1"/>
</dbReference>
<dbReference type="Gene3D" id="2.60.200.30">
    <property type="entry name" value="Probable inorganic polyphosphate/atp-NAD kinase, domain 2"/>
    <property type="match status" value="1"/>
</dbReference>
<gene>
    <name evidence="1" type="ORF">SAMN04488067_101154</name>
</gene>
<dbReference type="RefSeq" id="WP_149797169.1">
    <property type="nucleotide sequence ID" value="NZ_FNBO01000001.1"/>
</dbReference>